<gene>
    <name evidence="1" type="ORF">BRADI_3g51581v3</name>
</gene>
<accession>A0A0Q3QG21</accession>
<dbReference type="OrthoDB" id="286734at2759"/>
<evidence type="ECO:0000313" key="3">
    <source>
        <dbReference type="Proteomes" id="UP000008810"/>
    </source>
</evidence>
<keyword evidence="3" id="KW-1185">Reference proteome</keyword>
<dbReference type="InParanoid" id="A0A0Q3QG21"/>
<reference evidence="1 2" key="1">
    <citation type="journal article" date="2010" name="Nature">
        <title>Genome sequencing and analysis of the model grass Brachypodium distachyon.</title>
        <authorList>
            <consortium name="International Brachypodium Initiative"/>
        </authorList>
    </citation>
    <scope>NUCLEOTIDE SEQUENCE [LARGE SCALE GENOMIC DNA]</scope>
    <source>
        <strain evidence="1 2">Bd21</strain>
    </source>
</reference>
<dbReference type="Gramene" id="KQK00698">
    <property type="protein sequence ID" value="KQK00698"/>
    <property type="gene ID" value="BRADI_3g51581v3"/>
</dbReference>
<reference evidence="1" key="2">
    <citation type="submission" date="2017-06" db="EMBL/GenBank/DDBJ databases">
        <title>WGS assembly of Brachypodium distachyon.</title>
        <authorList>
            <consortium name="The International Brachypodium Initiative"/>
            <person name="Lucas S."/>
            <person name="Harmon-Smith M."/>
            <person name="Lail K."/>
            <person name="Tice H."/>
            <person name="Grimwood J."/>
            <person name="Bruce D."/>
            <person name="Barry K."/>
            <person name="Shu S."/>
            <person name="Lindquist E."/>
            <person name="Wang M."/>
            <person name="Pitluck S."/>
            <person name="Vogel J.P."/>
            <person name="Garvin D.F."/>
            <person name="Mockler T.C."/>
            <person name="Schmutz J."/>
            <person name="Rokhsar D."/>
            <person name="Bevan M.W."/>
        </authorList>
    </citation>
    <scope>NUCLEOTIDE SEQUENCE</scope>
    <source>
        <strain evidence="1">Bd21</strain>
    </source>
</reference>
<reference evidence="2" key="3">
    <citation type="submission" date="2018-08" db="UniProtKB">
        <authorList>
            <consortium name="EnsemblPlants"/>
        </authorList>
    </citation>
    <scope>IDENTIFICATION</scope>
    <source>
        <strain evidence="2">cv. Bd21</strain>
    </source>
</reference>
<dbReference type="EMBL" id="CM000882">
    <property type="protein sequence ID" value="KQK00698.2"/>
    <property type="molecule type" value="Genomic_DNA"/>
</dbReference>
<sequence length="37" mass="4277">MLIQPLFLQRIINHILAPLPIANQTQPQTDNKKLKQV</sequence>
<proteinExistence type="predicted"/>
<dbReference type="Proteomes" id="UP000008810">
    <property type="component" value="Chromosome 3"/>
</dbReference>
<name>A0A0Q3QG21_BRADI</name>
<protein>
    <submittedName>
        <fullName evidence="1 2">Uncharacterized protein</fullName>
    </submittedName>
</protein>
<organism evidence="1">
    <name type="scientific">Brachypodium distachyon</name>
    <name type="common">Purple false brome</name>
    <name type="synonym">Trachynia distachya</name>
    <dbReference type="NCBI Taxonomy" id="15368"/>
    <lineage>
        <taxon>Eukaryota</taxon>
        <taxon>Viridiplantae</taxon>
        <taxon>Streptophyta</taxon>
        <taxon>Embryophyta</taxon>
        <taxon>Tracheophyta</taxon>
        <taxon>Spermatophyta</taxon>
        <taxon>Magnoliopsida</taxon>
        <taxon>Liliopsida</taxon>
        <taxon>Poales</taxon>
        <taxon>Poaceae</taxon>
        <taxon>BOP clade</taxon>
        <taxon>Pooideae</taxon>
        <taxon>Stipodae</taxon>
        <taxon>Brachypodieae</taxon>
        <taxon>Brachypodium</taxon>
    </lineage>
</organism>
<dbReference type="AlphaFoldDB" id="A0A0Q3QG21"/>
<dbReference type="EnsemblPlants" id="KQK00698">
    <property type="protein sequence ID" value="KQK00698"/>
    <property type="gene ID" value="BRADI_3g51581v3"/>
</dbReference>
<evidence type="ECO:0000313" key="2">
    <source>
        <dbReference type="EnsemblPlants" id="KQK00698"/>
    </source>
</evidence>
<evidence type="ECO:0000313" key="1">
    <source>
        <dbReference type="EMBL" id="KQK00698.2"/>
    </source>
</evidence>